<keyword evidence="1" id="KW-0433">Leucine-rich repeat</keyword>
<protein>
    <submittedName>
        <fullName evidence="8">Uncharacterized protein</fullName>
    </submittedName>
</protein>
<reference evidence="8 9" key="1">
    <citation type="submission" date="2023-01" db="EMBL/GenBank/DDBJ databases">
        <authorList>
            <person name="Kreplak J."/>
        </authorList>
    </citation>
    <scope>NUCLEOTIDE SEQUENCE [LARGE SCALE GENOMIC DNA]</scope>
</reference>
<name>A0AAV0ZBP9_VICFA</name>
<dbReference type="InterPro" id="IPR056789">
    <property type="entry name" value="LRR_R13L1-DRL21"/>
</dbReference>
<feature type="domain" description="R13L1/DRL21-like LRR repeat region" evidence="7">
    <location>
        <begin position="265"/>
        <end position="376"/>
    </location>
</feature>
<keyword evidence="9" id="KW-1185">Reference proteome</keyword>
<dbReference type="Gene3D" id="1.20.5.4130">
    <property type="match status" value="1"/>
</dbReference>
<dbReference type="EMBL" id="OX451737">
    <property type="protein sequence ID" value="CAI8596060.1"/>
    <property type="molecule type" value="Genomic_DNA"/>
</dbReference>
<evidence type="ECO:0000256" key="2">
    <source>
        <dbReference type="ARBA" id="ARBA00022737"/>
    </source>
</evidence>
<evidence type="ECO:0000256" key="4">
    <source>
        <dbReference type="ARBA" id="ARBA00022821"/>
    </source>
</evidence>
<keyword evidence="3" id="KW-0547">Nucleotide-binding</keyword>
<keyword evidence="5" id="KW-0067">ATP-binding</keyword>
<keyword evidence="2" id="KW-0677">Repeat</keyword>
<dbReference type="GO" id="GO:0051707">
    <property type="term" value="P:response to other organism"/>
    <property type="evidence" value="ECO:0007669"/>
    <property type="project" value="UniProtKB-ARBA"/>
</dbReference>
<evidence type="ECO:0000313" key="9">
    <source>
        <dbReference type="Proteomes" id="UP001157006"/>
    </source>
</evidence>
<dbReference type="Pfam" id="PF18052">
    <property type="entry name" value="Rx_N"/>
    <property type="match status" value="1"/>
</dbReference>
<gene>
    <name evidence="8" type="ORF">VFH_II016560</name>
</gene>
<evidence type="ECO:0000256" key="5">
    <source>
        <dbReference type="ARBA" id="ARBA00022840"/>
    </source>
</evidence>
<sequence>MVVEAFLSSFFGVVFEMLASSNLVGYFHNVKLDTLVEELESILNSINQVLDDAEKKQYENPDVKTWLGDVKHAMYEADLLLDEIATDAPLKKMRVESQPSTSTIFNFIPTLTNPFKSRLKELIESLDSLVGQKDELELKKRVCAYNEDGVNLELSERLPTTYLVDPSRIYGRDADKDEMIKVLLSENGSDNQVPVISIVGLGGMGKTTFAKLVYNDHAIEDHFELKAWVYVPEPLDVVGLTKEILKSFHSSLDDESVFNLLQQWLGNVIAPVDDAIATLKDKKYLEEILMKFNSRRDEMYDSIVESSVSVLEALQPNSNLKRLTIENYFGIMFPNWINGCHLPNLVSFTLHNCGLCSHLPSLGQLPYLKELFISDCTGIKIIGEEFYGNNSTSVPFRSLEVLKFERMDNWEKWFCLDSLEDPSSSTDIILWGCLPKSKFGIERHKKVQRFFDGIIRPSGANNGPCDLKTHIWQGSKRH</sequence>
<accession>A0AAV0ZBP9</accession>
<proteinExistence type="predicted"/>
<evidence type="ECO:0000256" key="3">
    <source>
        <dbReference type="ARBA" id="ARBA00022741"/>
    </source>
</evidence>
<dbReference type="Proteomes" id="UP001157006">
    <property type="component" value="Chromosome 2"/>
</dbReference>
<evidence type="ECO:0000313" key="8">
    <source>
        <dbReference type="EMBL" id="CAI8596060.1"/>
    </source>
</evidence>
<dbReference type="GO" id="GO:0006952">
    <property type="term" value="P:defense response"/>
    <property type="evidence" value="ECO:0007669"/>
    <property type="project" value="UniProtKB-KW"/>
</dbReference>
<evidence type="ECO:0000256" key="1">
    <source>
        <dbReference type="ARBA" id="ARBA00022614"/>
    </source>
</evidence>
<dbReference type="PANTHER" id="PTHR36766:SF40">
    <property type="entry name" value="DISEASE RESISTANCE PROTEIN RGA3"/>
    <property type="match status" value="1"/>
</dbReference>
<keyword evidence="4" id="KW-0611">Plant defense</keyword>
<dbReference type="PANTHER" id="PTHR36766">
    <property type="entry name" value="PLANT BROAD-SPECTRUM MILDEW RESISTANCE PROTEIN RPW8"/>
    <property type="match status" value="1"/>
</dbReference>
<feature type="domain" description="Disease resistance N-terminal" evidence="6">
    <location>
        <begin position="6"/>
        <end position="94"/>
    </location>
</feature>
<organism evidence="8 9">
    <name type="scientific">Vicia faba</name>
    <name type="common">Broad bean</name>
    <name type="synonym">Faba vulgaris</name>
    <dbReference type="NCBI Taxonomy" id="3906"/>
    <lineage>
        <taxon>Eukaryota</taxon>
        <taxon>Viridiplantae</taxon>
        <taxon>Streptophyta</taxon>
        <taxon>Embryophyta</taxon>
        <taxon>Tracheophyta</taxon>
        <taxon>Spermatophyta</taxon>
        <taxon>Magnoliopsida</taxon>
        <taxon>eudicotyledons</taxon>
        <taxon>Gunneridae</taxon>
        <taxon>Pentapetalae</taxon>
        <taxon>rosids</taxon>
        <taxon>fabids</taxon>
        <taxon>Fabales</taxon>
        <taxon>Fabaceae</taxon>
        <taxon>Papilionoideae</taxon>
        <taxon>50 kb inversion clade</taxon>
        <taxon>NPAAA clade</taxon>
        <taxon>Hologalegina</taxon>
        <taxon>IRL clade</taxon>
        <taxon>Fabeae</taxon>
        <taxon>Vicia</taxon>
    </lineage>
</organism>
<dbReference type="GO" id="GO:0005524">
    <property type="term" value="F:ATP binding"/>
    <property type="evidence" value="ECO:0007669"/>
    <property type="project" value="UniProtKB-KW"/>
</dbReference>
<dbReference type="InterPro" id="IPR027417">
    <property type="entry name" value="P-loop_NTPase"/>
</dbReference>
<dbReference type="InterPro" id="IPR032675">
    <property type="entry name" value="LRR_dom_sf"/>
</dbReference>
<dbReference type="GO" id="GO:0043531">
    <property type="term" value="F:ADP binding"/>
    <property type="evidence" value="ECO:0007669"/>
    <property type="project" value="InterPro"/>
</dbReference>
<dbReference type="Gene3D" id="3.40.50.300">
    <property type="entry name" value="P-loop containing nucleotide triphosphate hydrolases"/>
    <property type="match status" value="1"/>
</dbReference>
<dbReference type="Gene3D" id="3.80.10.10">
    <property type="entry name" value="Ribonuclease Inhibitor"/>
    <property type="match status" value="1"/>
</dbReference>
<dbReference type="SUPFAM" id="SSF52540">
    <property type="entry name" value="P-loop containing nucleoside triphosphate hydrolases"/>
    <property type="match status" value="1"/>
</dbReference>
<dbReference type="SUPFAM" id="SSF52058">
    <property type="entry name" value="L domain-like"/>
    <property type="match status" value="1"/>
</dbReference>
<dbReference type="Pfam" id="PF25019">
    <property type="entry name" value="LRR_R13L1-DRL21"/>
    <property type="match status" value="1"/>
</dbReference>
<evidence type="ECO:0000259" key="6">
    <source>
        <dbReference type="Pfam" id="PF18052"/>
    </source>
</evidence>
<dbReference type="AlphaFoldDB" id="A0AAV0ZBP9"/>
<dbReference type="InterPro" id="IPR041118">
    <property type="entry name" value="Rx_N"/>
</dbReference>
<evidence type="ECO:0000259" key="7">
    <source>
        <dbReference type="Pfam" id="PF25019"/>
    </source>
</evidence>